<evidence type="ECO:0000256" key="1">
    <source>
        <dbReference type="SAM" id="MobiDB-lite"/>
    </source>
</evidence>
<dbReference type="AlphaFoldDB" id="A0A167GBY9"/>
<reference evidence="2 3" key="1">
    <citation type="journal article" date="2016" name="Genome Biol. Evol.">
        <title>Divergent and convergent evolution of fungal pathogenicity.</title>
        <authorList>
            <person name="Shang Y."/>
            <person name="Xiao G."/>
            <person name="Zheng P."/>
            <person name="Cen K."/>
            <person name="Zhan S."/>
            <person name="Wang C."/>
        </authorList>
    </citation>
    <scope>NUCLEOTIDE SEQUENCE [LARGE SCALE GENOMIC DNA]</scope>
    <source>
        <strain evidence="2 3">ARSEF 2679</strain>
    </source>
</reference>
<dbReference type="GeneID" id="30025851"/>
<organism evidence="2 3">
    <name type="scientific">Cordyceps fumosorosea (strain ARSEF 2679)</name>
    <name type="common">Isaria fumosorosea</name>
    <dbReference type="NCBI Taxonomy" id="1081104"/>
    <lineage>
        <taxon>Eukaryota</taxon>
        <taxon>Fungi</taxon>
        <taxon>Dikarya</taxon>
        <taxon>Ascomycota</taxon>
        <taxon>Pezizomycotina</taxon>
        <taxon>Sordariomycetes</taxon>
        <taxon>Hypocreomycetidae</taxon>
        <taxon>Hypocreales</taxon>
        <taxon>Cordycipitaceae</taxon>
        <taxon>Cordyceps</taxon>
    </lineage>
</organism>
<feature type="compositionally biased region" description="Pro residues" evidence="1">
    <location>
        <begin position="225"/>
        <end position="236"/>
    </location>
</feature>
<feature type="region of interest" description="Disordered" evidence="1">
    <location>
        <begin position="205"/>
        <end position="243"/>
    </location>
</feature>
<feature type="compositionally biased region" description="Basic and acidic residues" evidence="1">
    <location>
        <begin position="381"/>
        <end position="392"/>
    </location>
</feature>
<gene>
    <name evidence="2" type="ORF">ISF_09559</name>
</gene>
<dbReference type="Proteomes" id="UP000076744">
    <property type="component" value="Unassembled WGS sequence"/>
</dbReference>
<evidence type="ECO:0000313" key="3">
    <source>
        <dbReference type="Proteomes" id="UP000076744"/>
    </source>
</evidence>
<dbReference type="EMBL" id="AZHB01000054">
    <property type="protein sequence ID" value="OAA46426.1"/>
    <property type="molecule type" value="Genomic_DNA"/>
</dbReference>
<accession>A0A167GBY9</accession>
<comment type="caution">
    <text evidence="2">The sequence shown here is derived from an EMBL/GenBank/DDBJ whole genome shotgun (WGS) entry which is preliminary data.</text>
</comment>
<proteinExistence type="predicted"/>
<dbReference type="STRING" id="1081104.A0A167GBY9"/>
<feature type="region of interest" description="Disordered" evidence="1">
    <location>
        <begin position="374"/>
        <end position="423"/>
    </location>
</feature>
<feature type="region of interest" description="Disordered" evidence="1">
    <location>
        <begin position="270"/>
        <end position="311"/>
    </location>
</feature>
<evidence type="ECO:0000313" key="2">
    <source>
        <dbReference type="EMBL" id="OAA46426.1"/>
    </source>
</evidence>
<keyword evidence="3" id="KW-1185">Reference proteome</keyword>
<protein>
    <submittedName>
        <fullName evidence="2">RING finger domain-containing protein</fullName>
    </submittedName>
</protein>
<name>A0A167GBY9_CORFA</name>
<dbReference type="RefSeq" id="XP_018699670.1">
    <property type="nucleotide sequence ID" value="XM_018853160.1"/>
</dbReference>
<dbReference type="OrthoDB" id="5243589at2759"/>
<sequence length="423" mass="46653">MGDEVDVLSLKPFRDVVEHANTALENAGDNEVMRKAAKKLLREGEKAVKLIEPQCTKRHTEYGDNFLHALRENEDIKDPRAKLGRLIYGFDEYVEEDEFEADKYTELQGLTRETALKMYEILISMKLEATLLGGNLLYSFLNESSPPSSPIPPPNFRIPPTPTRLSVQSATCAPSSTPAGAPICTFQNVYYANEELKNFRDRQPSSVLAPEDEPVVSPSQRTSPPQQPPPLRPPSANPRNTAVAGSSDEIAVAIGRGRLPCCPLVVPASPQIPPSTSSPVSPGQHRLSPALPRRPIGSSFEAQPGSPDEYPYDEAEWRRLTNQQQYDYQSLSQHSSPLQLNTILKSFPQEGAYNHGTHGYQSVPGTIHTHHGHQVSLESDSVGHKHDPHRDTFGSLPQRGSKPGSLRRPVSENAKRLGTSTRI</sequence>